<dbReference type="SMART" id="SM00409">
    <property type="entry name" value="IG"/>
    <property type="match status" value="4"/>
</dbReference>
<dbReference type="PANTHER" id="PTHR11640:SF49">
    <property type="entry name" value="KIN OF IRRE-LIKE PROTEIN 3"/>
    <property type="match status" value="1"/>
</dbReference>
<dbReference type="AlphaFoldDB" id="A0A8C7IFY2"/>
<keyword evidence="4 13" id="KW-0812">Transmembrane</keyword>
<dbReference type="InterPro" id="IPR007110">
    <property type="entry name" value="Ig-like_dom"/>
</dbReference>
<feature type="domain" description="Ig-like" evidence="14">
    <location>
        <begin position="382"/>
        <end position="477"/>
    </location>
</feature>
<feature type="domain" description="Ig-like" evidence="14">
    <location>
        <begin position="109"/>
        <end position="205"/>
    </location>
</feature>
<dbReference type="FunFam" id="2.60.40.10:FF:000094">
    <property type="entry name" value="Kirre like nephrin family adhesion molecule 3"/>
    <property type="match status" value="1"/>
</dbReference>
<dbReference type="InterPro" id="IPR013783">
    <property type="entry name" value="Ig-like_fold"/>
</dbReference>
<dbReference type="Pfam" id="PF08205">
    <property type="entry name" value="C2-set_2"/>
    <property type="match status" value="1"/>
</dbReference>
<dbReference type="InterPro" id="IPR003599">
    <property type="entry name" value="Ig_sub"/>
</dbReference>
<name>A0A8C7IFY2_ONCKI</name>
<dbReference type="FunFam" id="2.60.40.10:FF:000077">
    <property type="entry name" value="Kirre like nephrin family adhesion molecule 3"/>
    <property type="match status" value="1"/>
</dbReference>
<evidence type="ECO:0000256" key="1">
    <source>
        <dbReference type="ARBA" id="ARBA00004251"/>
    </source>
</evidence>
<feature type="domain" description="Ig-like" evidence="14">
    <location>
        <begin position="297"/>
        <end position="377"/>
    </location>
</feature>
<dbReference type="CDD" id="cd05898">
    <property type="entry name" value="IgI_5_KIRREL3"/>
    <property type="match status" value="1"/>
</dbReference>
<keyword evidence="16" id="KW-1185">Reference proteome</keyword>
<feature type="compositionally biased region" description="Polar residues" evidence="12">
    <location>
        <begin position="609"/>
        <end position="619"/>
    </location>
</feature>
<dbReference type="SMART" id="SM00408">
    <property type="entry name" value="IGc2"/>
    <property type="match status" value="3"/>
</dbReference>
<reference evidence="15" key="2">
    <citation type="submission" date="2025-09" db="UniProtKB">
        <authorList>
            <consortium name="Ensembl"/>
        </authorList>
    </citation>
    <scope>IDENTIFICATION</scope>
</reference>
<evidence type="ECO:0000313" key="16">
    <source>
        <dbReference type="Proteomes" id="UP000694557"/>
    </source>
</evidence>
<evidence type="ECO:0000256" key="4">
    <source>
        <dbReference type="ARBA" id="ARBA00022692"/>
    </source>
</evidence>
<comment type="subcellular location">
    <subcellularLocation>
        <location evidence="1">Cell membrane</location>
        <topology evidence="1">Single-pass type I membrane protein</topology>
    </subcellularLocation>
</comment>
<dbReference type="CDD" id="cd05759">
    <property type="entry name" value="IgI_2_KIRREL3-like"/>
    <property type="match status" value="1"/>
</dbReference>
<proteinExistence type="inferred from homology"/>
<dbReference type="GO" id="GO:0005886">
    <property type="term" value="C:plasma membrane"/>
    <property type="evidence" value="ECO:0007669"/>
    <property type="project" value="UniProtKB-SubCell"/>
</dbReference>
<feature type="transmembrane region" description="Helical" evidence="13">
    <location>
        <begin position="492"/>
        <end position="516"/>
    </location>
</feature>
<evidence type="ECO:0000256" key="8">
    <source>
        <dbReference type="ARBA" id="ARBA00023136"/>
    </source>
</evidence>
<keyword evidence="9" id="KW-1015">Disulfide bond</keyword>
<dbReference type="GO" id="GO:0005911">
    <property type="term" value="C:cell-cell junction"/>
    <property type="evidence" value="ECO:0007669"/>
    <property type="project" value="TreeGrafter"/>
</dbReference>
<dbReference type="Ensembl" id="ENSOKIT00005077865.1">
    <property type="protein sequence ID" value="ENSOKIP00005073074.1"/>
    <property type="gene ID" value="ENSOKIG00005030880.1"/>
</dbReference>
<evidence type="ECO:0000256" key="3">
    <source>
        <dbReference type="ARBA" id="ARBA00022475"/>
    </source>
</evidence>
<evidence type="ECO:0000256" key="13">
    <source>
        <dbReference type="SAM" id="Phobius"/>
    </source>
</evidence>
<dbReference type="Pfam" id="PF07679">
    <property type="entry name" value="I-set"/>
    <property type="match status" value="1"/>
</dbReference>
<gene>
    <name evidence="15" type="primary">KIRREL3</name>
    <name evidence="15" type="synonym">LOC109873297</name>
</gene>
<feature type="region of interest" description="Disordered" evidence="12">
    <location>
        <begin position="716"/>
        <end position="751"/>
    </location>
</feature>
<keyword evidence="8 13" id="KW-0472">Membrane</keyword>
<keyword evidence="3" id="KW-1003">Cell membrane</keyword>
<comment type="similarity">
    <text evidence="2">Belongs to the immunoglobulin superfamily.</text>
</comment>
<evidence type="ECO:0000256" key="9">
    <source>
        <dbReference type="ARBA" id="ARBA00023157"/>
    </source>
</evidence>
<dbReference type="PROSITE" id="PS50835">
    <property type="entry name" value="IG_LIKE"/>
    <property type="match status" value="5"/>
</dbReference>
<organism evidence="15 16">
    <name type="scientific">Oncorhynchus kisutch</name>
    <name type="common">Coho salmon</name>
    <name type="synonym">Salmo kisutch</name>
    <dbReference type="NCBI Taxonomy" id="8019"/>
    <lineage>
        <taxon>Eukaryota</taxon>
        <taxon>Metazoa</taxon>
        <taxon>Chordata</taxon>
        <taxon>Craniata</taxon>
        <taxon>Vertebrata</taxon>
        <taxon>Euteleostomi</taxon>
        <taxon>Actinopterygii</taxon>
        <taxon>Neopterygii</taxon>
        <taxon>Teleostei</taxon>
        <taxon>Protacanthopterygii</taxon>
        <taxon>Salmoniformes</taxon>
        <taxon>Salmonidae</taxon>
        <taxon>Salmoninae</taxon>
        <taxon>Oncorhynchus</taxon>
    </lineage>
</organism>
<evidence type="ECO:0000313" key="15">
    <source>
        <dbReference type="Ensembl" id="ENSOKIP00005073074.1"/>
    </source>
</evidence>
<dbReference type="GeneTree" id="ENSGT00940000157126"/>
<evidence type="ECO:0000256" key="10">
    <source>
        <dbReference type="ARBA" id="ARBA00023180"/>
    </source>
</evidence>
<dbReference type="GO" id="GO:0007416">
    <property type="term" value="P:synapse assembly"/>
    <property type="evidence" value="ECO:0007669"/>
    <property type="project" value="TreeGrafter"/>
</dbReference>
<dbReference type="GO" id="GO:0098609">
    <property type="term" value="P:cell-cell adhesion"/>
    <property type="evidence" value="ECO:0007669"/>
    <property type="project" value="TreeGrafter"/>
</dbReference>
<dbReference type="Gene3D" id="2.60.40.10">
    <property type="entry name" value="Immunoglobulins"/>
    <property type="match status" value="5"/>
</dbReference>
<dbReference type="InterPro" id="IPR013098">
    <property type="entry name" value="Ig_I-set"/>
</dbReference>
<protein>
    <submittedName>
        <fullName evidence="15">Kirre like nephrin family adhesion molecule 3</fullName>
    </submittedName>
</protein>
<keyword evidence="6" id="KW-0677">Repeat</keyword>
<evidence type="ECO:0000256" key="6">
    <source>
        <dbReference type="ARBA" id="ARBA00022737"/>
    </source>
</evidence>
<evidence type="ECO:0000256" key="11">
    <source>
        <dbReference type="ARBA" id="ARBA00023319"/>
    </source>
</evidence>
<dbReference type="InterPro" id="IPR051275">
    <property type="entry name" value="Cell_adhesion_signaling"/>
</dbReference>
<accession>A0A8C7IFY2</accession>
<dbReference type="SUPFAM" id="SSF48726">
    <property type="entry name" value="Immunoglobulin"/>
    <property type="match status" value="5"/>
</dbReference>
<keyword evidence="10" id="KW-0325">Glycoprotein</keyword>
<feature type="domain" description="Ig-like" evidence="14">
    <location>
        <begin position="10"/>
        <end position="104"/>
    </location>
</feature>
<feature type="compositionally biased region" description="Low complexity" evidence="12">
    <location>
        <begin position="720"/>
        <end position="737"/>
    </location>
</feature>
<evidence type="ECO:0000256" key="12">
    <source>
        <dbReference type="SAM" id="MobiDB-lite"/>
    </source>
</evidence>
<keyword evidence="5" id="KW-0732">Signal</keyword>
<dbReference type="InterPro" id="IPR013162">
    <property type="entry name" value="CD80_C2-set"/>
</dbReference>
<evidence type="ECO:0000256" key="2">
    <source>
        <dbReference type="ARBA" id="ARBA00008637"/>
    </source>
</evidence>
<evidence type="ECO:0000256" key="7">
    <source>
        <dbReference type="ARBA" id="ARBA00022989"/>
    </source>
</evidence>
<dbReference type="FunFam" id="2.60.40.10:FF:000170">
    <property type="entry name" value="Kirre like nephrin family adhesion molecule 3"/>
    <property type="match status" value="1"/>
</dbReference>
<dbReference type="InterPro" id="IPR003598">
    <property type="entry name" value="Ig_sub2"/>
</dbReference>
<dbReference type="PANTHER" id="PTHR11640">
    <property type="entry name" value="NEPHRIN"/>
    <property type="match status" value="1"/>
</dbReference>
<dbReference type="GO" id="GO:0050839">
    <property type="term" value="F:cell adhesion molecule binding"/>
    <property type="evidence" value="ECO:0007669"/>
    <property type="project" value="TreeGrafter"/>
</dbReference>
<feature type="domain" description="Ig-like" evidence="14">
    <location>
        <begin position="212"/>
        <end position="292"/>
    </location>
</feature>
<dbReference type="InterPro" id="IPR036179">
    <property type="entry name" value="Ig-like_dom_sf"/>
</dbReference>
<evidence type="ECO:0000259" key="14">
    <source>
        <dbReference type="PROSITE" id="PS50835"/>
    </source>
</evidence>
<reference evidence="15" key="1">
    <citation type="submission" date="2025-08" db="UniProtKB">
        <authorList>
            <consortium name="Ensembl"/>
        </authorList>
    </citation>
    <scope>IDENTIFICATION</scope>
</reference>
<keyword evidence="7 13" id="KW-1133">Transmembrane helix</keyword>
<dbReference type="Proteomes" id="UP000694557">
    <property type="component" value="Unassembled WGS sequence"/>
</dbReference>
<sequence>SSKDKCFLNAVFTQQPTDLVVVAGQPVTLPCSIPGYHGMVLWLRDGMALGVNRDLSGYPRYDIVGDHSKGEYHLLIQRTEMQDDAFFECQAIQAAIRTRPARLTVLVPPEDPVIMGAPVVSLRAGDPLNLTCHADNAKPAASIIWIRNGQVLNGAMYSKTLLRDGRRESTVSTLYLSASNIETGQRITCRASNKAAPNGKDAVVTIDIQHLPLVNLSVEPQPILEGNLVKFHCSAKANPPVIHYRWAKGGSIIREVSGDTYEVIVDHSFFTEPVSCEVTNALGSTNISRNVDVYFGPKMAAEPQSLQVDQGSDAIFNCAWTGNPSLTIVWMKRGSGVVLSNENILTLKAVRQEDAGKYVCRAVVPRVGAGEKEVSLTVNGPPTISSTQTQQVLYGEKGQIKCFIRSTPPPDRIAWSWKETVLESGTSGRYTVETVSTEEGVISTLTMSNIVPADFQTIYNCTAWNSFGSDTEIIRLKEQGTSTPFVPLSLRLAVIIGVAVGAFLALIVLMGTLGAFCCARFQRNLKGVGLAKNDIRVEIVHKDHNSARETEEHTAIKQMMIERGDFQAQESVLKQLEVLQEEEKEFQHIKDPTNGYYSVNTFKEHHGTPTMSMAPSQTGGAEVRNPSASSSATMGKQRVPTGMSFTNIYSTLGAGPNRLYDYSQRFVLGMGSSSIELCEREFQRGSLSDSSSFIDTQCDSSVSSYSKQDGYVQFDKDSKASAASSSSHYSQSSSQNSDLTRPLQKRMQTHV</sequence>
<dbReference type="Pfam" id="PF13927">
    <property type="entry name" value="Ig_3"/>
    <property type="match status" value="1"/>
</dbReference>
<feature type="region of interest" description="Disordered" evidence="12">
    <location>
        <begin position="609"/>
        <end position="639"/>
    </location>
</feature>
<evidence type="ECO:0000256" key="5">
    <source>
        <dbReference type="ARBA" id="ARBA00022729"/>
    </source>
</evidence>
<keyword evidence="11" id="KW-0393">Immunoglobulin domain</keyword>
<dbReference type="FunFam" id="2.60.40.10:FF:000103">
    <property type="entry name" value="Kirre like nephrin family adhesion molecule 3"/>
    <property type="match status" value="1"/>
</dbReference>